<name>A0A1G2E5M5_9BACT</name>
<accession>A0A1G2E5M5</accession>
<keyword evidence="3" id="KW-0679">Respiratory chain</keyword>
<gene>
    <name evidence="13" type="ORF">A2494_02480</name>
</gene>
<feature type="binding site" evidence="11">
    <location>
        <position position="182"/>
    </location>
    <ligand>
        <name>Fe cation</name>
        <dbReference type="ChEBI" id="CHEBI:24875"/>
        <label>2</label>
    </ligand>
</feature>
<evidence type="ECO:0000256" key="2">
    <source>
        <dbReference type="ARBA" id="ARBA00022448"/>
    </source>
</evidence>
<keyword evidence="9 11" id="KW-0408">Iron</keyword>
<keyword evidence="5 11" id="KW-0479">Metal-binding</keyword>
<proteinExistence type="predicted"/>
<dbReference type="Proteomes" id="UP000178106">
    <property type="component" value="Unassembled WGS sequence"/>
</dbReference>
<keyword evidence="8" id="KW-0560">Oxidoreductase</keyword>
<dbReference type="PANTHER" id="PTHR31803:SF3">
    <property type="entry name" value="ALTERNATIVE OXIDASE"/>
    <property type="match status" value="1"/>
</dbReference>
<feature type="binding site" evidence="11">
    <location>
        <position position="185"/>
    </location>
    <ligand>
        <name>Fe cation</name>
        <dbReference type="ChEBI" id="CHEBI:24875"/>
        <label>2</label>
    </ligand>
</feature>
<evidence type="ECO:0000256" key="3">
    <source>
        <dbReference type="ARBA" id="ARBA00022660"/>
    </source>
</evidence>
<organism evidence="13 14">
    <name type="scientific">Candidatus Lloydbacteria bacterium RIFOXYC12_FULL_46_25</name>
    <dbReference type="NCBI Taxonomy" id="1798670"/>
    <lineage>
        <taxon>Bacteria</taxon>
        <taxon>Candidatus Lloydiibacteriota</taxon>
    </lineage>
</organism>
<dbReference type="GO" id="GO:0046872">
    <property type="term" value="F:metal ion binding"/>
    <property type="evidence" value="ECO:0007669"/>
    <property type="project" value="UniProtKB-KW"/>
</dbReference>
<feature type="binding site" evidence="11">
    <location>
        <position position="41"/>
    </location>
    <ligand>
        <name>Fe cation</name>
        <dbReference type="ChEBI" id="CHEBI:24875"/>
        <label>1</label>
    </ligand>
</feature>
<comment type="cofactor">
    <cofactor evidence="11">
        <name>Fe cation</name>
        <dbReference type="ChEBI" id="CHEBI:24875"/>
    </cofactor>
    <text evidence="11">Binds 2 iron ions per subunit.</text>
</comment>
<evidence type="ECO:0000313" key="13">
    <source>
        <dbReference type="EMBL" id="OGZ20388.1"/>
    </source>
</evidence>
<dbReference type="GO" id="GO:0009916">
    <property type="term" value="F:alternative oxidase activity"/>
    <property type="evidence" value="ECO:0007669"/>
    <property type="project" value="InterPro"/>
</dbReference>
<evidence type="ECO:0000256" key="6">
    <source>
        <dbReference type="ARBA" id="ARBA00022982"/>
    </source>
</evidence>
<keyword evidence="6" id="KW-0249">Electron transport</keyword>
<reference evidence="13 14" key="1">
    <citation type="journal article" date="2016" name="Nat. Commun.">
        <title>Thousands of microbial genomes shed light on interconnected biogeochemical processes in an aquifer system.</title>
        <authorList>
            <person name="Anantharaman K."/>
            <person name="Brown C.T."/>
            <person name="Hug L.A."/>
            <person name="Sharon I."/>
            <person name="Castelle C.J."/>
            <person name="Probst A.J."/>
            <person name="Thomas B.C."/>
            <person name="Singh A."/>
            <person name="Wilkins M.J."/>
            <person name="Karaoz U."/>
            <person name="Brodie E.L."/>
            <person name="Williams K.H."/>
            <person name="Hubbard S.S."/>
            <person name="Banfield J.F."/>
        </authorList>
    </citation>
    <scope>NUCLEOTIDE SEQUENCE [LARGE SCALE GENOMIC DNA]</scope>
</reference>
<keyword evidence="2" id="KW-0813">Transport</keyword>
<keyword evidence="4 12" id="KW-0812">Transmembrane</keyword>
<evidence type="ECO:0000256" key="8">
    <source>
        <dbReference type="ARBA" id="ARBA00023002"/>
    </source>
</evidence>
<dbReference type="AlphaFoldDB" id="A0A1G2E5M5"/>
<dbReference type="InterPro" id="IPR002680">
    <property type="entry name" value="AOX"/>
</dbReference>
<evidence type="ECO:0000256" key="1">
    <source>
        <dbReference type="ARBA" id="ARBA00004370"/>
    </source>
</evidence>
<dbReference type="EMBL" id="MHLU01000019">
    <property type="protein sequence ID" value="OGZ20388.1"/>
    <property type="molecule type" value="Genomic_DNA"/>
</dbReference>
<dbReference type="GO" id="GO:0010230">
    <property type="term" value="P:alternative respiration"/>
    <property type="evidence" value="ECO:0007669"/>
    <property type="project" value="TreeGrafter"/>
</dbReference>
<evidence type="ECO:0000256" key="10">
    <source>
        <dbReference type="ARBA" id="ARBA00023136"/>
    </source>
</evidence>
<comment type="caution">
    <text evidence="13">The sequence shown here is derived from an EMBL/GenBank/DDBJ whole genome shotgun (WGS) entry which is preliminary data.</text>
</comment>
<evidence type="ECO:0000313" key="14">
    <source>
        <dbReference type="Proteomes" id="UP000178106"/>
    </source>
</evidence>
<protein>
    <submittedName>
        <fullName evidence="13">Oxidase</fullName>
    </submittedName>
</protein>
<keyword evidence="10 12" id="KW-0472">Membrane</keyword>
<dbReference type="Pfam" id="PF01786">
    <property type="entry name" value="AOX"/>
    <property type="match status" value="1"/>
</dbReference>
<feature type="binding site" evidence="11">
    <location>
        <position position="80"/>
    </location>
    <ligand>
        <name>Fe cation</name>
        <dbReference type="ChEBI" id="CHEBI:24875"/>
        <label>2</label>
    </ligand>
</feature>
<evidence type="ECO:0000256" key="4">
    <source>
        <dbReference type="ARBA" id="ARBA00022692"/>
    </source>
</evidence>
<feature type="transmembrane region" description="Helical" evidence="12">
    <location>
        <begin position="99"/>
        <end position="118"/>
    </location>
</feature>
<evidence type="ECO:0000256" key="7">
    <source>
        <dbReference type="ARBA" id="ARBA00022989"/>
    </source>
</evidence>
<feature type="binding site" evidence="11">
    <location>
        <position position="182"/>
    </location>
    <ligand>
        <name>Fe cation</name>
        <dbReference type="ChEBI" id="CHEBI:24875"/>
        <label>1</label>
    </ligand>
</feature>
<dbReference type="GO" id="GO:0016020">
    <property type="term" value="C:membrane"/>
    <property type="evidence" value="ECO:0007669"/>
    <property type="project" value="UniProtKB-SubCell"/>
</dbReference>
<dbReference type="PIRSF" id="PIRSF005229">
    <property type="entry name" value="AOX"/>
    <property type="match status" value="1"/>
</dbReference>
<evidence type="ECO:0000256" key="5">
    <source>
        <dbReference type="ARBA" id="ARBA00022723"/>
    </source>
</evidence>
<evidence type="ECO:0000256" key="12">
    <source>
        <dbReference type="SAM" id="Phobius"/>
    </source>
</evidence>
<dbReference type="PANTHER" id="PTHR31803">
    <property type="entry name" value="ALTERNATIVE OXIDASE"/>
    <property type="match status" value="1"/>
</dbReference>
<feature type="binding site" evidence="11">
    <location>
        <position position="80"/>
    </location>
    <ligand>
        <name>Fe cation</name>
        <dbReference type="ChEBI" id="CHEBI:24875"/>
        <label>1</label>
    </ligand>
</feature>
<comment type="subcellular location">
    <subcellularLocation>
        <location evidence="1">Membrane</location>
    </subcellularLocation>
</comment>
<sequence length="198" mass="23197">MFHHKPKTISDKIAYMMVHIAARTADLFFLKRYGHRAVVLETVAAIPGMVGGLLQHLKSLRHIRDDHGWIKTLVDEAENERIHLMVYVHVAKPTMPERFLIMVVQFIIYHLYFVTYLFSPRTGHRFVGYLEEEAVHSYTGYLNQLEAEPHRNIQAPEIAIRYWQLPADARLKEVVLATREDEMRHRDVNHAFADKLTK</sequence>
<feature type="binding site" evidence="11">
    <location>
        <position position="83"/>
    </location>
    <ligand>
        <name>Fe cation</name>
        <dbReference type="ChEBI" id="CHEBI:24875"/>
        <label>1</label>
    </ligand>
</feature>
<dbReference type="InterPro" id="IPR038659">
    <property type="entry name" value="AOX_sf"/>
</dbReference>
<feature type="binding site" evidence="11">
    <location>
        <position position="131"/>
    </location>
    <ligand>
        <name>Fe cation</name>
        <dbReference type="ChEBI" id="CHEBI:24875"/>
        <label>2</label>
    </ligand>
</feature>
<keyword evidence="7 12" id="KW-1133">Transmembrane helix</keyword>
<evidence type="ECO:0000256" key="9">
    <source>
        <dbReference type="ARBA" id="ARBA00023004"/>
    </source>
</evidence>
<dbReference type="Gene3D" id="1.20.1260.140">
    <property type="entry name" value="Alternative oxidase"/>
    <property type="match status" value="1"/>
</dbReference>
<evidence type="ECO:0000256" key="11">
    <source>
        <dbReference type="PIRSR" id="PIRSR005229-1"/>
    </source>
</evidence>